<name>A0A0E9U0X1_ANGAN</name>
<protein>
    <submittedName>
        <fullName evidence="1">Uncharacterized protein</fullName>
    </submittedName>
</protein>
<evidence type="ECO:0000313" key="1">
    <source>
        <dbReference type="EMBL" id="JAH58810.1"/>
    </source>
</evidence>
<reference evidence="1" key="2">
    <citation type="journal article" date="2015" name="Fish Shellfish Immunol.">
        <title>Early steps in the European eel (Anguilla anguilla)-Vibrio vulnificus interaction in the gills: Role of the RtxA13 toxin.</title>
        <authorList>
            <person name="Callol A."/>
            <person name="Pajuelo D."/>
            <person name="Ebbesson L."/>
            <person name="Teles M."/>
            <person name="MacKenzie S."/>
            <person name="Amaro C."/>
        </authorList>
    </citation>
    <scope>NUCLEOTIDE SEQUENCE</scope>
</reference>
<sequence length="51" mass="5893">MPVSGVRVCVHACISTSVWMCIYICLWAYQCPYQYDGVCYFGSYSLRPPFQ</sequence>
<organism evidence="1">
    <name type="scientific">Anguilla anguilla</name>
    <name type="common">European freshwater eel</name>
    <name type="synonym">Muraena anguilla</name>
    <dbReference type="NCBI Taxonomy" id="7936"/>
    <lineage>
        <taxon>Eukaryota</taxon>
        <taxon>Metazoa</taxon>
        <taxon>Chordata</taxon>
        <taxon>Craniata</taxon>
        <taxon>Vertebrata</taxon>
        <taxon>Euteleostomi</taxon>
        <taxon>Actinopterygii</taxon>
        <taxon>Neopterygii</taxon>
        <taxon>Teleostei</taxon>
        <taxon>Anguilliformes</taxon>
        <taxon>Anguillidae</taxon>
        <taxon>Anguilla</taxon>
    </lineage>
</organism>
<dbReference type="AlphaFoldDB" id="A0A0E9U0X1"/>
<accession>A0A0E9U0X1</accession>
<proteinExistence type="predicted"/>
<reference evidence="1" key="1">
    <citation type="submission" date="2014-11" db="EMBL/GenBank/DDBJ databases">
        <authorList>
            <person name="Amaro Gonzalez C."/>
        </authorList>
    </citation>
    <scope>NUCLEOTIDE SEQUENCE</scope>
</reference>
<dbReference type="EMBL" id="GBXM01049767">
    <property type="protein sequence ID" value="JAH58810.1"/>
    <property type="molecule type" value="Transcribed_RNA"/>
</dbReference>